<dbReference type="OrthoDB" id="7277848at2"/>
<dbReference type="InterPro" id="IPR011109">
    <property type="entry name" value="DNA_bind_recombinase_dom"/>
</dbReference>
<protein>
    <submittedName>
        <fullName evidence="3">Site-specific DNA recombinase</fullName>
    </submittedName>
</protein>
<dbReference type="Pfam" id="PF00239">
    <property type="entry name" value="Resolvase"/>
    <property type="match status" value="1"/>
</dbReference>
<dbReference type="InterPro" id="IPR006119">
    <property type="entry name" value="Resolv_N"/>
</dbReference>
<dbReference type="InterPro" id="IPR025827">
    <property type="entry name" value="Zn_ribbon_recom_dom"/>
</dbReference>
<dbReference type="SUPFAM" id="SSF53041">
    <property type="entry name" value="Resolvase-like"/>
    <property type="match status" value="1"/>
</dbReference>
<dbReference type="RefSeq" id="WP_084355196.1">
    <property type="nucleotide sequence ID" value="NZ_FWYD01000054.1"/>
</dbReference>
<proteinExistence type="predicted"/>
<dbReference type="Pfam" id="PF07508">
    <property type="entry name" value="Recombinase"/>
    <property type="match status" value="1"/>
</dbReference>
<gene>
    <name evidence="3" type="ORF">SAMN06295998_1543</name>
</gene>
<dbReference type="GO" id="GO:0000150">
    <property type="term" value="F:DNA strand exchange activity"/>
    <property type="evidence" value="ECO:0007669"/>
    <property type="project" value="InterPro"/>
</dbReference>
<evidence type="ECO:0000313" key="3">
    <source>
        <dbReference type="EMBL" id="SMD14070.1"/>
    </source>
</evidence>
<evidence type="ECO:0000313" key="4">
    <source>
        <dbReference type="Proteomes" id="UP000192330"/>
    </source>
</evidence>
<accession>A0A1W2EWP8</accession>
<dbReference type="Gene3D" id="3.40.50.1390">
    <property type="entry name" value="Resolvase, N-terminal catalytic domain"/>
    <property type="match status" value="1"/>
</dbReference>
<keyword evidence="4" id="KW-1185">Reference proteome</keyword>
<dbReference type="Gene3D" id="3.90.1750.20">
    <property type="entry name" value="Putative Large Serine Recombinase, Chain B, Domain 2"/>
    <property type="match status" value="1"/>
</dbReference>
<dbReference type="CDD" id="cd00338">
    <property type="entry name" value="Ser_Recombinase"/>
    <property type="match status" value="1"/>
</dbReference>
<dbReference type="InterPro" id="IPR050639">
    <property type="entry name" value="SSR_resolvase"/>
</dbReference>
<reference evidence="3 4" key="1">
    <citation type="submission" date="2017-04" db="EMBL/GenBank/DDBJ databases">
        <authorList>
            <person name="Afonso C.L."/>
            <person name="Miller P.J."/>
            <person name="Scott M.A."/>
            <person name="Spackman E."/>
            <person name="Goraichik I."/>
            <person name="Dimitrov K.M."/>
            <person name="Suarez D.L."/>
            <person name="Swayne D.E."/>
        </authorList>
    </citation>
    <scope>NUCLEOTIDE SEQUENCE [LARGE SCALE GENOMIC DNA]</scope>
    <source>
        <strain evidence="3 4">CGMCC 1.12644</strain>
    </source>
</reference>
<feature type="domain" description="Recombinase" evidence="2">
    <location>
        <begin position="130"/>
        <end position="278"/>
    </location>
</feature>
<dbReference type="InterPro" id="IPR036162">
    <property type="entry name" value="Resolvase-like_N_sf"/>
</dbReference>
<evidence type="ECO:0000259" key="2">
    <source>
        <dbReference type="PROSITE" id="PS51737"/>
    </source>
</evidence>
<sequence>MSGCFFRSRLGGVLFGLPAIDLLLCALGGTRKDRPGLQSLLEAVKARACDIVLVENIDRLSRNQEELHGFYNRTKHAEAEIYTTSRGRMDSLTLGLSSLIAATYLEDLAQRTKRGLEGKHADGLNAGGKAYGYRVRRTPEGVIDKGQLEIIETEALVVRRIFREYAAGKSPIKIAAGLNKDGIPAPKPRKNAKFSHWRQTTINGNPDRGNGILNNELYIGRSVWDRLRYSKDPETGKRVSRLNPLAQWSVAEVPHLRIIKDELWQAVKDRQTRQRARYGKTDPGSRNDLSMNRDFRRRRFLLSGLFECGRCGGNMTVAGSGKYKAYYCANAKEKGATICEGMPGLKIAKATPTVLAALRDLIMTDEDYETFRERLQVHLATLGGAKQEEQVLLDTQIAEIEGKRENLVRAVEDSYHPTLIERLKEVEQSLSEKLAAVAVLEAEAPQLPEDLSPLYRELIDNLTQTLQTEGVIGRAADELRGMIDRIVVSWDQAHRMDLQGNLLEMLKKAKPAELAGLEESASSLELVAGVGFEPT</sequence>
<evidence type="ECO:0000256" key="1">
    <source>
        <dbReference type="SAM" id="MobiDB-lite"/>
    </source>
</evidence>
<feature type="region of interest" description="Disordered" evidence="1">
    <location>
        <begin position="270"/>
        <end position="289"/>
    </location>
</feature>
<dbReference type="InterPro" id="IPR038109">
    <property type="entry name" value="DNA_bind_recomb_sf"/>
</dbReference>
<dbReference type="GO" id="GO:0003677">
    <property type="term" value="F:DNA binding"/>
    <property type="evidence" value="ECO:0007669"/>
    <property type="project" value="InterPro"/>
</dbReference>
<organism evidence="3 4">
    <name type="scientific">Primorskyibacter flagellatus</name>
    <dbReference type="NCBI Taxonomy" id="1387277"/>
    <lineage>
        <taxon>Bacteria</taxon>
        <taxon>Pseudomonadati</taxon>
        <taxon>Pseudomonadota</taxon>
        <taxon>Alphaproteobacteria</taxon>
        <taxon>Rhodobacterales</taxon>
        <taxon>Roseobacteraceae</taxon>
        <taxon>Primorskyibacter</taxon>
    </lineage>
</organism>
<dbReference type="EMBL" id="FWYD01000054">
    <property type="protein sequence ID" value="SMD14070.1"/>
    <property type="molecule type" value="Genomic_DNA"/>
</dbReference>
<dbReference type="PANTHER" id="PTHR30461">
    <property type="entry name" value="DNA-INVERTASE FROM LAMBDOID PROPHAGE"/>
    <property type="match status" value="1"/>
</dbReference>
<dbReference type="AlphaFoldDB" id="A0A1W2EWP8"/>
<dbReference type="SMART" id="SM00857">
    <property type="entry name" value="Resolvase"/>
    <property type="match status" value="1"/>
</dbReference>
<dbReference type="Pfam" id="PF13408">
    <property type="entry name" value="Zn_ribbon_recom"/>
    <property type="match status" value="1"/>
</dbReference>
<feature type="non-terminal residue" evidence="3">
    <location>
        <position position="535"/>
    </location>
</feature>
<dbReference type="Proteomes" id="UP000192330">
    <property type="component" value="Unassembled WGS sequence"/>
</dbReference>
<name>A0A1W2EWP8_9RHOB</name>
<dbReference type="PROSITE" id="PS51737">
    <property type="entry name" value="RECOMBINASE_DNA_BIND"/>
    <property type="match status" value="1"/>
</dbReference>
<dbReference type="PANTHER" id="PTHR30461:SF23">
    <property type="entry name" value="DNA RECOMBINASE-RELATED"/>
    <property type="match status" value="1"/>
</dbReference>